<dbReference type="Pfam" id="PF00072">
    <property type="entry name" value="Response_reg"/>
    <property type="match status" value="1"/>
</dbReference>
<keyword evidence="8" id="KW-1185">Reference proteome</keyword>
<dbReference type="OrthoDB" id="9812260at2"/>
<comment type="cofactor">
    <cofactor evidence="1">
        <name>Mg(2+)</name>
        <dbReference type="ChEBI" id="CHEBI:18420"/>
    </cofactor>
</comment>
<feature type="modified residue" description="4-aspartylphosphate" evidence="4">
    <location>
        <position position="52"/>
    </location>
</feature>
<feature type="domain" description="GGDEF" evidence="6">
    <location>
        <begin position="176"/>
        <end position="312"/>
    </location>
</feature>
<dbReference type="InterPro" id="IPR043128">
    <property type="entry name" value="Rev_trsase/Diguanyl_cyclase"/>
</dbReference>
<proteinExistence type="predicted"/>
<evidence type="ECO:0000313" key="7">
    <source>
        <dbReference type="EMBL" id="PWQ96122.1"/>
    </source>
</evidence>
<sequence length="314" mass="35547">MDILVVDDAPDTRLIIKSVLKKLGHNVTTAEDGEEAWKLLCSNDEFQIVISDWVMPNLDGLGLCQRIRNEPFSKYTYIILLTGMSGKTNLISGIAAGADDFATKPINSEELEVRLRSAKRILDLEKTLAFQNEELERANKKLVTYATTDGLTGLYNRRAFQEHLEETLLFSRRANETLSLLILDVDYFKAYNDTFGHVEGDTALKIVASILKENSRKNDFVARFGGEEFTVILPNTNYNGATLCAEVLRNAIEKYPWLERKVTISVGVTTVEHKRDRDENVTEMYTRILSEADQALYRSKSTGRNKVTHFKPQA</sequence>
<evidence type="ECO:0000256" key="4">
    <source>
        <dbReference type="PROSITE-ProRule" id="PRU00169"/>
    </source>
</evidence>
<dbReference type="InterPro" id="IPR050469">
    <property type="entry name" value="Diguanylate_Cyclase"/>
</dbReference>
<dbReference type="SMART" id="SM00448">
    <property type="entry name" value="REC"/>
    <property type="match status" value="1"/>
</dbReference>
<dbReference type="PROSITE" id="PS50887">
    <property type="entry name" value="GGDEF"/>
    <property type="match status" value="1"/>
</dbReference>
<dbReference type="RefSeq" id="WP_109838143.1">
    <property type="nucleotide sequence ID" value="NZ_QGKM01000038.1"/>
</dbReference>
<dbReference type="GO" id="GO:0052621">
    <property type="term" value="F:diguanylate cyclase activity"/>
    <property type="evidence" value="ECO:0007669"/>
    <property type="project" value="UniProtKB-EC"/>
</dbReference>
<dbReference type="FunFam" id="3.30.70.270:FF:000001">
    <property type="entry name" value="Diguanylate cyclase domain protein"/>
    <property type="match status" value="1"/>
</dbReference>
<dbReference type="NCBIfam" id="TIGR00254">
    <property type="entry name" value="GGDEF"/>
    <property type="match status" value="1"/>
</dbReference>
<dbReference type="AlphaFoldDB" id="A0A317CII6"/>
<evidence type="ECO:0000256" key="1">
    <source>
        <dbReference type="ARBA" id="ARBA00001946"/>
    </source>
</evidence>
<dbReference type="PROSITE" id="PS50110">
    <property type="entry name" value="RESPONSE_REGULATORY"/>
    <property type="match status" value="1"/>
</dbReference>
<dbReference type="Pfam" id="PF00990">
    <property type="entry name" value="GGDEF"/>
    <property type="match status" value="1"/>
</dbReference>
<evidence type="ECO:0000259" key="5">
    <source>
        <dbReference type="PROSITE" id="PS50110"/>
    </source>
</evidence>
<gene>
    <name evidence="7" type="ORF">DKW60_13275</name>
</gene>
<dbReference type="GO" id="GO:0043709">
    <property type="term" value="P:cell adhesion involved in single-species biofilm formation"/>
    <property type="evidence" value="ECO:0007669"/>
    <property type="project" value="TreeGrafter"/>
</dbReference>
<dbReference type="CDD" id="cd17574">
    <property type="entry name" value="REC_OmpR"/>
    <property type="match status" value="1"/>
</dbReference>
<dbReference type="Gene3D" id="3.30.70.270">
    <property type="match status" value="1"/>
</dbReference>
<dbReference type="SUPFAM" id="SSF55073">
    <property type="entry name" value="Nucleotide cyclase"/>
    <property type="match status" value="1"/>
</dbReference>
<dbReference type="GO" id="GO:0000160">
    <property type="term" value="P:phosphorelay signal transduction system"/>
    <property type="evidence" value="ECO:0007669"/>
    <property type="project" value="InterPro"/>
</dbReference>
<dbReference type="PANTHER" id="PTHR45138">
    <property type="entry name" value="REGULATORY COMPONENTS OF SENSORY TRANSDUCTION SYSTEM"/>
    <property type="match status" value="1"/>
</dbReference>
<dbReference type="EMBL" id="QGKM01000038">
    <property type="protein sequence ID" value="PWQ96122.1"/>
    <property type="molecule type" value="Genomic_DNA"/>
</dbReference>
<evidence type="ECO:0000259" key="6">
    <source>
        <dbReference type="PROSITE" id="PS50887"/>
    </source>
</evidence>
<dbReference type="InterPro" id="IPR000160">
    <property type="entry name" value="GGDEF_dom"/>
</dbReference>
<accession>A0A317CII6</accession>
<evidence type="ECO:0000256" key="2">
    <source>
        <dbReference type="ARBA" id="ARBA00012528"/>
    </source>
</evidence>
<organism evidence="7 8">
    <name type="scientific">Leucothrix pacifica</name>
    <dbReference type="NCBI Taxonomy" id="1247513"/>
    <lineage>
        <taxon>Bacteria</taxon>
        <taxon>Pseudomonadati</taxon>
        <taxon>Pseudomonadota</taxon>
        <taxon>Gammaproteobacteria</taxon>
        <taxon>Thiotrichales</taxon>
        <taxon>Thiotrichaceae</taxon>
        <taxon>Leucothrix</taxon>
    </lineage>
</organism>
<keyword evidence="4" id="KW-0597">Phosphoprotein</keyword>
<reference evidence="7 8" key="1">
    <citation type="submission" date="2018-05" db="EMBL/GenBank/DDBJ databases">
        <title>Leucothrix arctica sp. nov., isolated from Arctic seawater.</title>
        <authorList>
            <person name="Choi A."/>
            <person name="Baek K."/>
        </authorList>
    </citation>
    <scope>NUCLEOTIDE SEQUENCE [LARGE SCALE GENOMIC DNA]</scope>
    <source>
        <strain evidence="7 8">JCM 18388</strain>
    </source>
</reference>
<dbReference type="InterPro" id="IPR029787">
    <property type="entry name" value="Nucleotide_cyclase"/>
</dbReference>
<evidence type="ECO:0000313" key="8">
    <source>
        <dbReference type="Proteomes" id="UP000245539"/>
    </source>
</evidence>
<dbReference type="EC" id="2.7.7.65" evidence="2"/>
<comment type="caution">
    <text evidence="7">The sequence shown here is derived from an EMBL/GenBank/DDBJ whole genome shotgun (WGS) entry which is preliminary data.</text>
</comment>
<dbReference type="InterPro" id="IPR001789">
    <property type="entry name" value="Sig_transdc_resp-reg_receiver"/>
</dbReference>
<dbReference type="SMART" id="SM00267">
    <property type="entry name" value="GGDEF"/>
    <property type="match status" value="1"/>
</dbReference>
<comment type="catalytic activity">
    <reaction evidence="3">
        <text>2 GTP = 3',3'-c-di-GMP + 2 diphosphate</text>
        <dbReference type="Rhea" id="RHEA:24898"/>
        <dbReference type="ChEBI" id="CHEBI:33019"/>
        <dbReference type="ChEBI" id="CHEBI:37565"/>
        <dbReference type="ChEBI" id="CHEBI:58805"/>
        <dbReference type="EC" id="2.7.7.65"/>
    </reaction>
</comment>
<dbReference type="Gene3D" id="3.40.50.2300">
    <property type="match status" value="1"/>
</dbReference>
<dbReference type="GO" id="GO:0005886">
    <property type="term" value="C:plasma membrane"/>
    <property type="evidence" value="ECO:0007669"/>
    <property type="project" value="TreeGrafter"/>
</dbReference>
<evidence type="ECO:0000256" key="3">
    <source>
        <dbReference type="ARBA" id="ARBA00034247"/>
    </source>
</evidence>
<dbReference type="GO" id="GO:1902201">
    <property type="term" value="P:negative regulation of bacterial-type flagellum-dependent cell motility"/>
    <property type="evidence" value="ECO:0007669"/>
    <property type="project" value="TreeGrafter"/>
</dbReference>
<dbReference type="InterPro" id="IPR011006">
    <property type="entry name" value="CheY-like_superfamily"/>
</dbReference>
<dbReference type="Proteomes" id="UP000245539">
    <property type="component" value="Unassembled WGS sequence"/>
</dbReference>
<dbReference type="CDD" id="cd01949">
    <property type="entry name" value="GGDEF"/>
    <property type="match status" value="1"/>
</dbReference>
<name>A0A317CII6_9GAMM</name>
<feature type="domain" description="Response regulatory" evidence="5">
    <location>
        <begin position="2"/>
        <end position="119"/>
    </location>
</feature>
<dbReference type="SUPFAM" id="SSF52172">
    <property type="entry name" value="CheY-like"/>
    <property type="match status" value="1"/>
</dbReference>
<protein>
    <recommendedName>
        <fullName evidence="2">diguanylate cyclase</fullName>
        <ecNumber evidence="2">2.7.7.65</ecNumber>
    </recommendedName>
</protein>
<dbReference type="PANTHER" id="PTHR45138:SF9">
    <property type="entry name" value="DIGUANYLATE CYCLASE DGCM-RELATED"/>
    <property type="match status" value="1"/>
</dbReference>